<proteinExistence type="predicted"/>
<protein>
    <submittedName>
        <fullName evidence="1">Uncharacterized protein</fullName>
    </submittedName>
</protein>
<dbReference type="AlphaFoldDB" id="A0AAD9X3U6"/>
<comment type="caution">
    <text evidence="1">The sequence shown here is derived from an EMBL/GenBank/DDBJ whole genome shotgun (WGS) entry which is preliminary data.</text>
</comment>
<reference evidence="1" key="1">
    <citation type="journal article" date="2023" name="Plant J.">
        <title>Genome sequences and population genomics provide insights into the demographic history, inbreeding, and mutation load of two 'living fossil' tree species of Dipteronia.</title>
        <authorList>
            <person name="Feng Y."/>
            <person name="Comes H.P."/>
            <person name="Chen J."/>
            <person name="Zhu S."/>
            <person name="Lu R."/>
            <person name="Zhang X."/>
            <person name="Li P."/>
            <person name="Qiu J."/>
            <person name="Olsen K.M."/>
            <person name="Qiu Y."/>
        </authorList>
    </citation>
    <scope>NUCLEOTIDE SEQUENCE</scope>
    <source>
        <strain evidence="1">KIB01</strain>
    </source>
</reference>
<keyword evidence="2" id="KW-1185">Reference proteome</keyword>
<name>A0AAD9X3U6_9ROSI</name>
<gene>
    <name evidence="1" type="ORF">Ddye_012078</name>
</gene>
<accession>A0AAD9X3U6</accession>
<sequence>MDKTARAYTELEYNRHMEELLNLHLNAYDYVIDAGPHKWSRVHYPNRRYKVMTTNAAECINSYLKIARQLPMLTLEEFIRNML</sequence>
<evidence type="ECO:0000313" key="1">
    <source>
        <dbReference type="EMBL" id="KAK2652222.1"/>
    </source>
</evidence>
<evidence type="ECO:0000313" key="2">
    <source>
        <dbReference type="Proteomes" id="UP001280121"/>
    </source>
</evidence>
<organism evidence="1 2">
    <name type="scientific">Dipteronia dyeriana</name>
    <dbReference type="NCBI Taxonomy" id="168575"/>
    <lineage>
        <taxon>Eukaryota</taxon>
        <taxon>Viridiplantae</taxon>
        <taxon>Streptophyta</taxon>
        <taxon>Embryophyta</taxon>
        <taxon>Tracheophyta</taxon>
        <taxon>Spermatophyta</taxon>
        <taxon>Magnoliopsida</taxon>
        <taxon>eudicotyledons</taxon>
        <taxon>Gunneridae</taxon>
        <taxon>Pentapetalae</taxon>
        <taxon>rosids</taxon>
        <taxon>malvids</taxon>
        <taxon>Sapindales</taxon>
        <taxon>Sapindaceae</taxon>
        <taxon>Hippocastanoideae</taxon>
        <taxon>Acereae</taxon>
        <taxon>Dipteronia</taxon>
    </lineage>
</organism>
<dbReference type="EMBL" id="JANJYI010000004">
    <property type="protein sequence ID" value="KAK2652222.1"/>
    <property type="molecule type" value="Genomic_DNA"/>
</dbReference>
<dbReference type="Proteomes" id="UP001280121">
    <property type="component" value="Unassembled WGS sequence"/>
</dbReference>